<dbReference type="InterPro" id="IPR013083">
    <property type="entry name" value="Znf_RING/FYVE/PHD"/>
</dbReference>
<evidence type="ECO:0000256" key="3">
    <source>
        <dbReference type="ARBA" id="ARBA00022833"/>
    </source>
</evidence>
<evidence type="ECO:0000259" key="5">
    <source>
        <dbReference type="PROSITE" id="PS50089"/>
    </source>
</evidence>
<dbReference type="PROSITE" id="PS50089">
    <property type="entry name" value="ZF_RING_2"/>
    <property type="match status" value="1"/>
</dbReference>
<dbReference type="Proteomes" id="UP000270296">
    <property type="component" value="Unassembled WGS sequence"/>
</dbReference>
<dbReference type="EMBL" id="UZAM01007617">
    <property type="protein sequence ID" value="VDP00348.1"/>
    <property type="molecule type" value="Genomic_DNA"/>
</dbReference>
<dbReference type="GO" id="GO:0061630">
    <property type="term" value="F:ubiquitin protein ligase activity"/>
    <property type="evidence" value="ECO:0007669"/>
    <property type="project" value="TreeGrafter"/>
</dbReference>
<keyword evidence="2 4" id="KW-0863">Zinc-finger</keyword>
<evidence type="ECO:0000313" key="6">
    <source>
        <dbReference type="EMBL" id="VDP00348.1"/>
    </source>
</evidence>
<name>A0A183IHU9_9BILA</name>
<dbReference type="InterPro" id="IPR001841">
    <property type="entry name" value="Znf_RING"/>
</dbReference>
<dbReference type="GO" id="GO:0006511">
    <property type="term" value="P:ubiquitin-dependent protein catabolic process"/>
    <property type="evidence" value="ECO:0007669"/>
    <property type="project" value="TreeGrafter"/>
</dbReference>
<keyword evidence="1" id="KW-0479">Metal-binding</keyword>
<dbReference type="CDD" id="cd16454">
    <property type="entry name" value="RING-H2_PA-TM-RING"/>
    <property type="match status" value="1"/>
</dbReference>
<dbReference type="GO" id="GO:0005634">
    <property type="term" value="C:nucleus"/>
    <property type="evidence" value="ECO:0007669"/>
    <property type="project" value="TreeGrafter"/>
</dbReference>
<keyword evidence="3" id="KW-0862">Zinc</keyword>
<reference evidence="8" key="1">
    <citation type="submission" date="2016-06" db="UniProtKB">
        <authorList>
            <consortium name="WormBaseParasite"/>
        </authorList>
    </citation>
    <scope>IDENTIFICATION</scope>
</reference>
<evidence type="ECO:0000256" key="2">
    <source>
        <dbReference type="ARBA" id="ARBA00022771"/>
    </source>
</evidence>
<evidence type="ECO:0000313" key="8">
    <source>
        <dbReference type="WBParaSite" id="SBAD_0000334001-mRNA-1"/>
    </source>
</evidence>
<protein>
    <submittedName>
        <fullName evidence="8">RING-type domain-containing protein</fullName>
    </submittedName>
</protein>
<dbReference type="PANTHER" id="PTHR45931">
    <property type="entry name" value="SI:CH211-59O9.10"/>
    <property type="match status" value="1"/>
</dbReference>
<dbReference type="WBParaSite" id="SBAD_0000334001-mRNA-1">
    <property type="protein sequence ID" value="SBAD_0000334001-mRNA-1"/>
    <property type="gene ID" value="SBAD_0000334001"/>
</dbReference>
<dbReference type="AlphaFoldDB" id="A0A183IHU9"/>
<dbReference type="SUPFAM" id="SSF57850">
    <property type="entry name" value="RING/U-box"/>
    <property type="match status" value="1"/>
</dbReference>
<keyword evidence="7" id="KW-1185">Reference proteome</keyword>
<organism evidence="8">
    <name type="scientific">Soboliphyme baturini</name>
    <dbReference type="NCBI Taxonomy" id="241478"/>
    <lineage>
        <taxon>Eukaryota</taxon>
        <taxon>Metazoa</taxon>
        <taxon>Ecdysozoa</taxon>
        <taxon>Nematoda</taxon>
        <taxon>Enoplea</taxon>
        <taxon>Dorylaimia</taxon>
        <taxon>Dioctophymatida</taxon>
        <taxon>Dioctophymatoidea</taxon>
        <taxon>Soboliphymatidae</taxon>
        <taxon>Soboliphyme</taxon>
    </lineage>
</organism>
<dbReference type="PANTHER" id="PTHR45931:SF3">
    <property type="entry name" value="RING ZINC FINGER-CONTAINING PROTEIN"/>
    <property type="match status" value="1"/>
</dbReference>
<accession>A0A183IHU9</accession>
<evidence type="ECO:0000256" key="1">
    <source>
        <dbReference type="ARBA" id="ARBA00022723"/>
    </source>
</evidence>
<gene>
    <name evidence="6" type="ORF">SBAD_LOCUS3194</name>
</gene>
<dbReference type="SMART" id="SM00184">
    <property type="entry name" value="RING"/>
    <property type="match status" value="1"/>
</dbReference>
<dbReference type="InterPro" id="IPR051834">
    <property type="entry name" value="RING_finger_E3_ligase"/>
</dbReference>
<feature type="domain" description="RING-type" evidence="5">
    <location>
        <begin position="69"/>
        <end position="110"/>
    </location>
</feature>
<proteinExistence type="predicted"/>
<sequence length="149" mass="17360">MRTIIHEQINALLENDYFLDDLFSVLESAGEVNIEEAGSSRSDAMSVEEIAALPTVKVSENMAWQQKTCAICMEDLHLQEWVTVLPCRHVYHPKCTKQWLLRHRTCPTCRQPIATTKERERQLNRDHQNWVRRIMGVKSQDNRNNNSVL</sequence>
<dbReference type="GO" id="GO:0008270">
    <property type="term" value="F:zinc ion binding"/>
    <property type="evidence" value="ECO:0007669"/>
    <property type="project" value="UniProtKB-KW"/>
</dbReference>
<reference evidence="6 7" key="2">
    <citation type="submission" date="2018-11" db="EMBL/GenBank/DDBJ databases">
        <authorList>
            <consortium name="Pathogen Informatics"/>
        </authorList>
    </citation>
    <scope>NUCLEOTIDE SEQUENCE [LARGE SCALE GENOMIC DNA]</scope>
</reference>
<dbReference type="Gene3D" id="3.30.40.10">
    <property type="entry name" value="Zinc/RING finger domain, C3HC4 (zinc finger)"/>
    <property type="match status" value="1"/>
</dbReference>
<dbReference type="OrthoDB" id="5823472at2759"/>
<evidence type="ECO:0000256" key="4">
    <source>
        <dbReference type="PROSITE-ProRule" id="PRU00175"/>
    </source>
</evidence>
<evidence type="ECO:0000313" key="7">
    <source>
        <dbReference type="Proteomes" id="UP000270296"/>
    </source>
</evidence>
<dbReference type="Pfam" id="PF13639">
    <property type="entry name" value="zf-RING_2"/>
    <property type="match status" value="1"/>
</dbReference>